<comment type="catalytic activity">
    <reaction evidence="7 8">
        <text>adenosine(34) in tRNA + H2O + H(+) = inosine(34) in tRNA + NH4(+)</text>
        <dbReference type="Rhea" id="RHEA:43168"/>
        <dbReference type="Rhea" id="RHEA-COMP:10373"/>
        <dbReference type="Rhea" id="RHEA-COMP:10374"/>
        <dbReference type="ChEBI" id="CHEBI:15377"/>
        <dbReference type="ChEBI" id="CHEBI:15378"/>
        <dbReference type="ChEBI" id="CHEBI:28938"/>
        <dbReference type="ChEBI" id="CHEBI:74411"/>
        <dbReference type="ChEBI" id="CHEBI:82852"/>
        <dbReference type="EC" id="3.5.4.33"/>
    </reaction>
</comment>
<dbReference type="PANTHER" id="PTHR11079">
    <property type="entry name" value="CYTOSINE DEAMINASE FAMILY MEMBER"/>
    <property type="match status" value="1"/>
</dbReference>
<keyword evidence="11" id="KW-1185">Reference proteome</keyword>
<dbReference type="HAMAP" id="MF_00972">
    <property type="entry name" value="tRNA_aden_deaminase"/>
    <property type="match status" value="1"/>
</dbReference>
<dbReference type="InterPro" id="IPR028883">
    <property type="entry name" value="tRNA_aden_deaminase"/>
</dbReference>
<keyword evidence="5 8" id="KW-0378">Hydrolase</keyword>
<evidence type="ECO:0000256" key="2">
    <source>
        <dbReference type="ARBA" id="ARBA00011738"/>
    </source>
</evidence>
<dbReference type="InterPro" id="IPR016193">
    <property type="entry name" value="Cytidine_deaminase-like"/>
</dbReference>
<reference evidence="10 11" key="1">
    <citation type="submission" date="2024-03" db="EMBL/GenBank/DDBJ databases">
        <title>Inconsistent identification of Apilactobacillus kunkeei-related strains obtained by well-developed overall genome related indices.</title>
        <authorList>
            <person name="Maeno S."/>
            <person name="Endo A."/>
        </authorList>
    </citation>
    <scope>NUCLEOTIDE SEQUENCE [LARGE SCALE GENOMIC DNA]</scope>
    <source>
        <strain evidence="10 11">20H-10</strain>
    </source>
</reference>
<evidence type="ECO:0000256" key="3">
    <source>
        <dbReference type="ARBA" id="ARBA00022694"/>
    </source>
</evidence>
<evidence type="ECO:0000313" key="10">
    <source>
        <dbReference type="EMBL" id="GAA6113866.1"/>
    </source>
</evidence>
<dbReference type="Proteomes" id="UP001438112">
    <property type="component" value="Unassembled WGS sequence"/>
</dbReference>
<evidence type="ECO:0000256" key="6">
    <source>
        <dbReference type="ARBA" id="ARBA00022833"/>
    </source>
</evidence>
<feature type="binding site" evidence="8">
    <location>
        <position position="87"/>
    </location>
    <ligand>
        <name>Zn(2+)</name>
        <dbReference type="ChEBI" id="CHEBI:29105"/>
        <note>catalytic</note>
    </ligand>
</feature>
<evidence type="ECO:0000256" key="1">
    <source>
        <dbReference type="ARBA" id="ARBA00010669"/>
    </source>
</evidence>
<comment type="cofactor">
    <cofactor evidence="8">
        <name>Zn(2+)</name>
        <dbReference type="ChEBI" id="CHEBI:29105"/>
    </cofactor>
    <text evidence="8">Binds 1 zinc ion per subunit.</text>
</comment>
<evidence type="ECO:0000313" key="11">
    <source>
        <dbReference type="Proteomes" id="UP001438112"/>
    </source>
</evidence>
<keyword evidence="4 8" id="KW-0479">Metal-binding</keyword>
<comment type="similarity">
    <text evidence="1">Belongs to the cytidine and deoxycytidylate deaminase family. ADAT2 subfamily.</text>
</comment>
<sequence length="159" mass="18129">MDNSAEKYMQEALFEAKKAYLIDEVPIGAIVVHNGKIIGRGHNLREHSNVAMDHAEVIAIDEACRYLGSWRLEDCDLYVTIEPCLMCAGTIINSRIKRVFYGADDTKAGAAKSLYQVFADDRLNHQVELQSGIINTECSNIMKSFFKMKRKKRKEQRKK</sequence>
<dbReference type="SUPFAM" id="SSF53927">
    <property type="entry name" value="Cytidine deaminase-like"/>
    <property type="match status" value="1"/>
</dbReference>
<dbReference type="EMBL" id="BAABVV010000021">
    <property type="protein sequence ID" value="GAA6113866.1"/>
    <property type="molecule type" value="Genomic_DNA"/>
</dbReference>
<dbReference type="CDD" id="cd01285">
    <property type="entry name" value="nucleoside_deaminase"/>
    <property type="match status" value="1"/>
</dbReference>
<dbReference type="EC" id="3.5.4.33" evidence="8"/>
<gene>
    <name evidence="8 10" type="primary">tadA</name>
    <name evidence="10" type="ORF">AP20H10_02290</name>
</gene>
<feature type="active site" description="Proton donor" evidence="8">
    <location>
        <position position="56"/>
    </location>
</feature>
<comment type="caution">
    <text evidence="10">The sequence shown here is derived from an EMBL/GenBank/DDBJ whole genome shotgun (WGS) entry which is preliminary data.</text>
</comment>
<name>A0ABP9ZGD4_9LACO</name>
<protein>
    <recommendedName>
        <fullName evidence="8">tRNA-specific adenosine deaminase</fullName>
        <ecNumber evidence="8">3.5.4.33</ecNumber>
    </recommendedName>
</protein>
<evidence type="ECO:0000256" key="8">
    <source>
        <dbReference type="HAMAP-Rule" id="MF_00972"/>
    </source>
</evidence>
<dbReference type="PROSITE" id="PS00903">
    <property type="entry name" value="CYT_DCMP_DEAMINASES_1"/>
    <property type="match status" value="1"/>
</dbReference>
<evidence type="ECO:0000256" key="4">
    <source>
        <dbReference type="ARBA" id="ARBA00022723"/>
    </source>
</evidence>
<dbReference type="RefSeq" id="WP_353317342.1">
    <property type="nucleotide sequence ID" value="NZ_BAABVV010000021.1"/>
</dbReference>
<dbReference type="InterPro" id="IPR016192">
    <property type="entry name" value="APOBEC/CMP_deaminase_Zn-bd"/>
</dbReference>
<dbReference type="PROSITE" id="PS51747">
    <property type="entry name" value="CYT_DCMP_DEAMINASES_2"/>
    <property type="match status" value="1"/>
</dbReference>
<proteinExistence type="inferred from homology"/>
<accession>A0ABP9ZGD4</accession>
<dbReference type="PANTHER" id="PTHR11079:SF202">
    <property type="entry name" value="TRNA-SPECIFIC ADENOSINE DEAMINASE"/>
    <property type="match status" value="1"/>
</dbReference>
<organism evidence="10 11">
    <name type="scientific">Apilactobacillus apinorum</name>
    <dbReference type="NCBI Taxonomy" id="1218495"/>
    <lineage>
        <taxon>Bacteria</taxon>
        <taxon>Bacillati</taxon>
        <taxon>Bacillota</taxon>
        <taxon>Bacilli</taxon>
        <taxon>Lactobacillales</taxon>
        <taxon>Lactobacillaceae</taxon>
        <taxon>Apilactobacillus</taxon>
    </lineage>
</organism>
<evidence type="ECO:0000256" key="7">
    <source>
        <dbReference type="ARBA" id="ARBA00048045"/>
    </source>
</evidence>
<feature type="binding site" evidence="8">
    <location>
        <position position="54"/>
    </location>
    <ligand>
        <name>Zn(2+)</name>
        <dbReference type="ChEBI" id="CHEBI:29105"/>
        <note>catalytic</note>
    </ligand>
</feature>
<dbReference type="Pfam" id="PF14437">
    <property type="entry name" value="MafB19-deam"/>
    <property type="match status" value="1"/>
</dbReference>
<keyword evidence="6 8" id="KW-0862">Zinc</keyword>
<feature type="domain" description="CMP/dCMP-type deaminase" evidence="9">
    <location>
        <begin position="3"/>
        <end position="130"/>
    </location>
</feature>
<comment type="function">
    <text evidence="8">Catalyzes the deamination of adenosine to inosine at the wobble position 34 of tRNA(Arg2).</text>
</comment>
<dbReference type="InterPro" id="IPR058535">
    <property type="entry name" value="MafB19-deam"/>
</dbReference>
<feature type="binding site" evidence="8">
    <location>
        <position position="84"/>
    </location>
    <ligand>
        <name>Zn(2+)</name>
        <dbReference type="ChEBI" id="CHEBI:29105"/>
        <note>catalytic</note>
    </ligand>
</feature>
<evidence type="ECO:0000256" key="5">
    <source>
        <dbReference type="ARBA" id="ARBA00022801"/>
    </source>
</evidence>
<dbReference type="InterPro" id="IPR002125">
    <property type="entry name" value="CMP_dCMP_dom"/>
</dbReference>
<dbReference type="NCBIfam" id="NF008113">
    <property type="entry name" value="PRK10860.1"/>
    <property type="match status" value="1"/>
</dbReference>
<keyword evidence="3 8" id="KW-0819">tRNA processing</keyword>
<dbReference type="Gene3D" id="3.40.140.10">
    <property type="entry name" value="Cytidine Deaminase, domain 2"/>
    <property type="match status" value="1"/>
</dbReference>
<comment type="subunit">
    <text evidence="2 8">Homodimer.</text>
</comment>
<evidence type="ECO:0000259" key="9">
    <source>
        <dbReference type="PROSITE" id="PS51747"/>
    </source>
</evidence>